<evidence type="ECO:0000256" key="1">
    <source>
        <dbReference type="SAM" id="MobiDB-lite"/>
    </source>
</evidence>
<feature type="compositionally biased region" description="Polar residues" evidence="1">
    <location>
        <begin position="18"/>
        <end position="40"/>
    </location>
</feature>
<dbReference type="Proteomes" id="UP000556201">
    <property type="component" value="Unassembled WGS sequence"/>
</dbReference>
<reference evidence="3 4" key="1">
    <citation type="submission" date="2020-08" db="EMBL/GenBank/DDBJ databases">
        <title>Functional genomics of gut bacteria from endangered species of beetles.</title>
        <authorList>
            <person name="Carlos-Shanley C."/>
        </authorList>
    </citation>
    <scope>NUCLEOTIDE SEQUENCE [LARGE SCALE GENOMIC DNA]</scope>
    <source>
        <strain evidence="3 4">S00192</strain>
    </source>
</reference>
<evidence type="ECO:0000313" key="4">
    <source>
        <dbReference type="Proteomes" id="UP000556201"/>
    </source>
</evidence>
<feature type="signal peptide" evidence="2">
    <location>
        <begin position="1"/>
        <end position="16"/>
    </location>
</feature>
<comment type="caution">
    <text evidence="3">The sequence shown here is derived from an EMBL/GenBank/DDBJ whole genome shotgun (WGS) entry which is preliminary data.</text>
</comment>
<name>A0A7W9L6I7_BREVE</name>
<dbReference type="AlphaFoldDB" id="A0A7W9L6I7"/>
<evidence type="ECO:0000256" key="2">
    <source>
        <dbReference type="SAM" id="SignalP"/>
    </source>
</evidence>
<gene>
    <name evidence="3" type="ORF">HNP47_002454</name>
</gene>
<dbReference type="RefSeq" id="WP_184279800.1">
    <property type="nucleotide sequence ID" value="NZ_JACHLJ010000003.1"/>
</dbReference>
<proteinExistence type="predicted"/>
<accession>A0A7W9L6I7</accession>
<keyword evidence="2" id="KW-0732">Signal</keyword>
<dbReference type="EMBL" id="JACHLJ010000003">
    <property type="protein sequence ID" value="MBB5772438.1"/>
    <property type="molecule type" value="Genomic_DNA"/>
</dbReference>
<protein>
    <submittedName>
        <fullName evidence="3">Uncharacterized protein</fullName>
    </submittedName>
</protein>
<evidence type="ECO:0000313" key="3">
    <source>
        <dbReference type="EMBL" id="MBB5772438.1"/>
    </source>
</evidence>
<organism evidence="3 4">
    <name type="scientific">Brevundimonas vesicularis</name>
    <name type="common">Pseudomonas vesicularis</name>
    <dbReference type="NCBI Taxonomy" id="41276"/>
    <lineage>
        <taxon>Bacteria</taxon>
        <taxon>Pseudomonadati</taxon>
        <taxon>Pseudomonadota</taxon>
        <taxon>Alphaproteobacteria</taxon>
        <taxon>Caulobacterales</taxon>
        <taxon>Caulobacteraceae</taxon>
        <taxon>Brevundimonas</taxon>
    </lineage>
</organism>
<feature type="chain" id="PRO_5030609617" evidence="2">
    <location>
        <begin position="17"/>
        <end position="102"/>
    </location>
</feature>
<sequence length="102" mass="11113">MFPVSLLFAASLAAQASGQTSPAGDVATPQTGPVAQTTVQERPRRVCERRALTGRRLEQTICYTPEQYAALVEAKRKELREIQSRDAVQYDRSIVGIPAGPL</sequence>
<feature type="region of interest" description="Disordered" evidence="1">
    <location>
        <begin position="17"/>
        <end position="42"/>
    </location>
</feature>